<proteinExistence type="predicted"/>
<dbReference type="OrthoDB" id="414982at2759"/>
<sequence>MYNLIAHANGLTIENIYLYSKNSNLEKYVIKPNLIKKNTTIISDDIICAFALANGRTIFEFVTLRAKSYAFDVEHKVSIRAKGVMRHVIKNYLTLNDHKRCLFASDTDDDIEDGESDIELGVHASKLLAIDAARQVVERIHRDA</sequence>
<protein>
    <submittedName>
        <fullName evidence="1">Uncharacterized protein</fullName>
    </submittedName>
</protein>
<reference evidence="1 2" key="1">
    <citation type="submission" date="2019-08" db="EMBL/GenBank/DDBJ databases">
        <title>Whole genome of Aphis craccivora.</title>
        <authorList>
            <person name="Voronova N.V."/>
            <person name="Shulinski R.S."/>
            <person name="Bandarenka Y.V."/>
            <person name="Zhorov D.G."/>
            <person name="Warner D."/>
        </authorList>
    </citation>
    <scope>NUCLEOTIDE SEQUENCE [LARGE SCALE GENOMIC DNA]</scope>
    <source>
        <strain evidence="1">180601</strain>
        <tissue evidence="1">Whole Body</tissue>
    </source>
</reference>
<dbReference type="Proteomes" id="UP000478052">
    <property type="component" value="Unassembled WGS sequence"/>
</dbReference>
<organism evidence="1 2">
    <name type="scientific">Aphis craccivora</name>
    <name type="common">Cowpea aphid</name>
    <dbReference type="NCBI Taxonomy" id="307492"/>
    <lineage>
        <taxon>Eukaryota</taxon>
        <taxon>Metazoa</taxon>
        <taxon>Ecdysozoa</taxon>
        <taxon>Arthropoda</taxon>
        <taxon>Hexapoda</taxon>
        <taxon>Insecta</taxon>
        <taxon>Pterygota</taxon>
        <taxon>Neoptera</taxon>
        <taxon>Paraneoptera</taxon>
        <taxon>Hemiptera</taxon>
        <taxon>Sternorrhyncha</taxon>
        <taxon>Aphidomorpha</taxon>
        <taxon>Aphidoidea</taxon>
        <taxon>Aphididae</taxon>
        <taxon>Aphidini</taxon>
        <taxon>Aphis</taxon>
        <taxon>Aphis</taxon>
    </lineage>
</organism>
<keyword evidence="2" id="KW-1185">Reference proteome</keyword>
<accession>A0A6G0Y014</accession>
<comment type="caution">
    <text evidence="1">The sequence shown here is derived from an EMBL/GenBank/DDBJ whole genome shotgun (WGS) entry which is preliminary data.</text>
</comment>
<dbReference type="AlphaFoldDB" id="A0A6G0Y014"/>
<dbReference type="EMBL" id="VUJU01007264">
    <property type="protein sequence ID" value="KAF0746316.1"/>
    <property type="molecule type" value="Genomic_DNA"/>
</dbReference>
<evidence type="ECO:0000313" key="2">
    <source>
        <dbReference type="Proteomes" id="UP000478052"/>
    </source>
</evidence>
<gene>
    <name evidence="1" type="ORF">FWK35_00016313</name>
</gene>
<evidence type="ECO:0000313" key="1">
    <source>
        <dbReference type="EMBL" id="KAF0746316.1"/>
    </source>
</evidence>
<name>A0A6G0Y014_APHCR</name>